<dbReference type="Proteomes" id="UP000276834">
    <property type="component" value="Unassembled WGS sequence"/>
</dbReference>
<dbReference type="AlphaFoldDB" id="A0A3L8SLA4"/>
<sequence>MPPRQEENTNTDPEALQAEPQSPFTEILVRAPEMSEIRPPTPLGARLGETPGRAECHRWAQSRSTVPTLGGAGCFTLCLP</sequence>
<reference evidence="2 3" key="1">
    <citation type="journal article" date="2018" name="Proc. R. Soc. B">
        <title>A non-coding region near Follistatin controls head colour polymorphism in the Gouldian finch.</title>
        <authorList>
            <person name="Toomey M.B."/>
            <person name="Marques C.I."/>
            <person name="Andrade P."/>
            <person name="Araujo P.M."/>
            <person name="Sabatino S."/>
            <person name="Gazda M.A."/>
            <person name="Afonso S."/>
            <person name="Lopes R.J."/>
            <person name="Corbo J.C."/>
            <person name="Carneiro M."/>
        </authorList>
    </citation>
    <scope>NUCLEOTIDE SEQUENCE [LARGE SCALE GENOMIC DNA]</scope>
    <source>
        <strain evidence="2">Red01</strain>
        <tissue evidence="2">Muscle</tissue>
    </source>
</reference>
<feature type="region of interest" description="Disordered" evidence="1">
    <location>
        <begin position="1"/>
        <end position="21"/>
    </location>
</feature>
<keyword evidence="3" id="KW-1185">Reference proteome</keyword>
<name>A0A3L8SLA4_CHLGU</name>
<comment type="caution">
    <text evidence="2">The sequence shown here is derived from an EMBL/GenBank/DDBJ whole genome shotgun (WGS) entry which is preliminary data.</text>
</comment>
<gene>
    <name evidence="2" type="ORF">DV515_00006374</name>
</gene>
<evidence type="ECO:0000313" key="2">
    <source>
        <dbReference type="EMBL" id="RLW03648.1"/>
    </source>
</evidence>
<accession>A0A3L8SLA4</accession>
<proteinExistence type="predicted"/>
<evidence type="ECO:0000313" key="3">
    <source>
        <dbReference type="Proteomes" id="UP000276834"/>
    </source>
</evidence>
<protein>
    <submittedName>
        <fullName evidence="2">Uncharacterized protein</fullName>
    </submittedName>
</protein>
<evidence type="ECO:0000256" key="1">
    <source>
        <dbReference type="SAM" id="MobiDB-lite"/>
    </source>
</evidence>
<organism evidence="2 3">
    <name type="scientific">Chloebia gouldiae</name>
    <name type="common">Gouldian finch</name>
    <name type="synonym">Erythrura gouldiae</name>
    <dbReference type="NCBI Taxonomy" id="44316"/>
    <lineage>
        <taxon>Eukaryota</taxon>
        <taxon>Metazoa</taxon>
        <taxon>Chordata</taxon>
        <taxon>Craniata</taxon>
        <taxon>Vertebrata</taxon>
        <taxon>Euteleostomi</taxon>
        <taxon>Archelosauria</taxon>
        <taxon>Archosauria</taxon>
        <taxon>Dinosauria</taxon>
        <taxon>Saurischia</taxon>
        <taxon>Theropoda</taxon>
        <taxon>Coelurosauria</taxon>
        <taxon>Aves</taxon>
        <taxon>Neognathae</taxon>
        <taxon>Neoaves</taxon>
        <taxon>Telluraves</taxon>
        <taxon>Australaves</taxon>
        <taxon>Passeriformes</taxon>
        <taxon>Passeroidea</taxon>
        <taxon>Passeridae</taxon>
        <taxon>Chloebia</taxon>
    </lineage>
</organism>
<dbReference type="EMBL" id="QUSF01000015">
    <property type="protein sequence ID" value="RLW03648.1"/>
    <property type="molecule type" value="Genomic_DNA"/>
</dbReference>